<accession>A0A0B7N2P9</accession>
<reference evidence="1 2" key="1">
    <citation type="submission" date="2014-09" db="EMBL/GenBank/DDBJ databases">
        <authorList>
            <person name="Ellenberger Sabrina"/>
        </authorList>
    </citation>
    <scope>NUCLEOTIDE SEQUENCE [LARGE SCALE GENOMIC DNA]</scope>
    <source>
        <strain evidence="1 2">CBS 412.66</strain>
    </source>
</reference>
<dbReference type="AlphaFoldDB" id="A0A0B7N2P9"/>
<gene>
    <name evidence="1" type="primary">PARPA_03229.1 scaffold 7241</name>
</gene>
<organism evidence="1 2">
    <name type="scientific">Parasitella parasitica</name>
    <dbReference type="NCBI Taxonomy" id="35722"/>
    <lineage>
        <taxon>Eukaryota</taxon>
        <taxon>Fungi</taxon>
        <taxon>Fungi incertae sedis</taxon>
        <taxon>Mucoromycota</taxon>
        <taxon>Mucoromycotina</taxon>
        <taxon>Mucoromycetes</taxon>
        <taxon>Mucorales</taxon>
        <taxon>Mucorineae</taxon>
        <taxon>Mucoraceae</taxon>
        <taxon>Parasitella</taxon>
    </lineage>
</organism>
<protein>
    <submittedName>
        <fullName evidence="1">Uncharacterized protein</fullName>
    </submittedName>
</protein>
<dbReference type="Proteomes" id="UP000054107">
    <property type="component" value="Unassembled WGS sequence"/>
</dbReference>
<dbReference type="EMBL" id="LN722188">
    <property type="protein sequence ID" value="CEP09678.1"/>
    <property type="molecule type" value="Genomic_DNA"/>
</dbReference>
<sequence>MHSLETLIGNHVGTNLEKRRFADTNEYRNFPFPTGVKRIYPTNGVFTNVILTDGHRNQINVPIQEWRERLQGLPMTDADFYANSHKYFPWLYHVASKACVARLPRCFRSVFGYHVCDAINLEQSHIRQFAGYDFAIKTQKCSPALDPIQRRRHNTDLLPQEKVAIDRFVEETRDLQQRFTQIDLTAIKRMIRVLGLRGTIPIEKTKKEICWDLFDMGCIGFIQEGHLYGTLLSNKRFENVICTDGVALEFICSQPRRESQASLTPSQIAARINLEGVASDTIKSAKHDHNNAAAREIISSMPSSKTSNLNR</sequence>
<name>A0A0B7N2P9_9FUNG</name>
<keyword evidence="2" id="KW-1185">Reference proteome</keyword>
<evidence type="ECO:0000313" key="1">
    <source>
        <dbReference type="EMBL" id="CEP09678.1"/>
    </source>
</evidence>
<evidence type="ECO:0000313" key="2">
    <source>
        <dbReference type="Proteomes" id="UP000054107"/>
    </source>
</evidence>
<proteinExistence type="predicted"/>